<gene>
    <name evidence="2" type="ORF">SAMN05445850_4659</name>
</gene>
<name>A0A1H1JDZ4_9BURK</name>
<accession>A0A1H1JDZ4</accession>
<dbReference type="AlphaFoldDB" id="A0A1H1JDZ4"/>
<keyword evidence="3" id="KW-1185">Reference proteome</keyword>
<sequence>MKDVDEQFNHPQPVRHSDNEKSKLPQRAADAQRPKKKPEGEPPVE</sequence>
<evidence type="ECO:0000313" key="3">
    <source>
        <dbReference type="Proteomes" id="UP000199365"/>
    </source>
</evidence>
<reference evidence="3" key="1">
    <citation type="submission" date="2016-10" db="EMBL/GenBank/DDBJ databases">
        <authorList>
            <person name="Varghese N."/>
            <person name="Submissions S."/>
        </authorList>
    </citation>
    <scope>NUCLEOTIDE SEQUENCE [LARGE SCALE GENOMIC DNA]</scope>
    <source>
        <strain evidence="3">DUS833</strain>
    </source>
</reference>
<dbReference type="Proteomes" id="UP000199365">
    <property type="component" value="Unassembled WGS sequence"/>
</dbReference>
<evidence type="ECO:0000313" key="2">
    <source>
        <dbReference type="EMBL" id="SDR48165.1"/>
    </source>
</evidence>
<protein>
    <submittedName>
        <fullName evidence="2">Uncharacterized protein</fullName>
    </submittedName>
</protein>
<dbReference type="RefSeq" id="WP_167368721.1">
    <property type="nucleotide sequence ID" value="NZ_FNKX01000002.1"/>
</dbReference>
<dbReference type="EMBL" id="FNKX01000002">
    <property type="protein sequence ID" value="SDR48165.1"/>
    <property type="molecule type" value="Genomic_DNA"/>
</dbReference>
<organism evidence="2 3">
    <name type="scientific">Paraburkholderia tuberum</name>
    <dbReference type="NCBI Taxonomy" id="157910"/>
    <lineage>
        <taxon>Bacteria</taxon>
        <taxon>Pseudomonadati</taxon>
        <taxon>Pseudomonadota</taxon>
        <taxon>Betaproteobacteria</taxon>
        <taxon>Burkholderiales</taxon>
        <taxon>Burkholderiaceae</taxon>
        <taxon>Paraburkholderia</taxon>
    </lineage>
</organism>
<evidence type="ECO:0000256" key="1">
    <source>
        <dbReference type="SAM" id="MobiDB-lite"/>
    </source>
</evidence>
<feature type="region of interest" description="Disordered" evidence="1">
    <location>
        <begin position="1"/>
        <end position="45"/>
    </location>
</feature>
<proteinExistence type="predicted"/>
<feature type="compositionally biased region" description="Basic and acidic residues" evidence="1">
    <location>
        <begin position="30"/>
        <end position="45"/>
    </location>
</feature>